<accession>A0ABV8TCL5</accession>
<keyword evidence="2" id="KW-1185">Reference proteome</keyword>
<evidence type="ECO:0000313" key="2">
    <source>
        <dbReference type="Proteomes" id="UP001595824"/>
    </source>
</evidence>
<evidence type="ECO:0000313" key="1">
    <source>
        <dbReference type="EMBL" id="MFC4328365.1"/>
    </source>
</evidence>
<gene>
    <name evidence="1" type="ORF">ACFPC0_11055</name>
</gene>
<name>A0ABV8TCL5_9ACTN</name>
<dbReference type="RefSeq" id="WP_381738564.1">
    <property type="nucleotide sequence ID" value="NZ_JBHSDP010000011.1"/>
</dbReference>
<comment type="caution">
    <text evidence="1">The sequence shown here is derived from an EMBL/GenBank/DDBJ whole genome shotgun (WGS) entry which is preliminary data.</text>
</comment>
<dbReference type="EMBL" id="JBHSDP010000011">
    <property type="protein sequence ID" value="MFC4328365.1"/>
    <property type="molecule type" value="Genomic_DNA"/>
</dbReference>
<organism evidence="1 2">
    <name type="scientific">Streptomyces andamanensis</name>
    <dbReference type="NCBI Taxonomy" id="1565035"/>
    <lineage>
        <taxon>Bacteria</taxon>
        <taxon>Bacillati</taxon>
        <taxon>Actinomycetota</taxon>
        <taxon>Actinomycetes</taxon>
        <taxon>Kitasatosporales</taxon>
        <taxon>Streptomycetaceae</taxon>
        <taxon>Streptomyces</taxon>
    </lineage>
</organism>
<dbReference type="Proteomes" id="UP001595824">
    <property type="component" value="Unassembled WGS sequence"/>
</dbReference>
<proteinExistence type="predicted"/>
<reference evidence="2" key="1">
    <citation type="journal article" date="2019" name="Int. J. Syst. Evol. Microbiol.">
        <title>The Global Catalogue of Microorganisms (GCM) 10K type strain sequencing project: providing services to taxonomists for standard genome sequencing and annotation.</title>
        <authorList>
            <consortium name="The Broad Institute Genomics Platform"/>
            <consortium name="The Broad Institute Genome Sequencing Center for Infectious Disease"/>
            <person name="Wu L."/>
            <person name="Ma J."/>
        </authorList>
    </citation>
    <scope>NUCLEOTIDE SEQUENCE [LARGE SCALE GENOMIC DNA]</scope>
    <source>
        <strain evidence="2">PCU 347</strain>
    </source>
</reference>
<protein>
    <submittedName>
        <fullName evidence="1">Uncharacterized protein</fullName>
    </submittedName>
</protein>
<sequence>MTDDDRGHRKFSCTMLVYWDETGRMQWQEKAERCGQGEEHPEDYVVRAAQVADTGLPFVPDGNLAWMVYAAGPDATTARDTALAVTKALGATLNPVSALLGGGRG</sequence>